<sequence>MDLEETKSGDAFETNAENKNMKLICCPLCEEVIFSREVANLVSQQFSLPEISKENTGNIHKMIEFDTAWQVTDQFNFENIGFLNKTGDVQYLICANCDYGPLGYTENSKTFMISCTRTKQLKEDEIPKNSKLPEELSLFLENAMAQQSSS</sequence>
<evidence type="ECO:0000256" key="3">
    <source>
        <dbReference type="ARBA" id="ARBA00022927"/>
    </source>
</evidence>
<proteinExistence type="predicted"/>
<evidence type="ECO:0000256" key="1">
    <source>
        <dbReference type="ARBA" id="ARBA00022448"/>
    </source>
</evidence>
<gene>
    <name evidence="4" type="ORF">Ciccas_008853</name>
</gene>
<evidence type="ECO:0000313" key="4">
    <source>
        <dbReference type="EMBL" id="KAL3312553.1"/>
    </source>
</evidence>
<dbReference type="InterPro" id="IPR007515">
    <property type="entry name" value="Mss4"/>
</dbReference>
<dbReference type="EMBL" id="JBJKFK010001650">
    <property type="protein sequence ID" value="KAL3312553.1"/>
    <property type="molecule type" value="Genomic_DNA"/>
</dbReference>
<organism evidence="4 5">
    <name type="scientific">Cichlidogyrus casuarinus</name>
    <dbReference type="NCBI Taxonomy" id="1844966"/>
    <lineage>
        <taxon>Eukaryota</taxon>
        <taxon>Metazoa</taxon>
        <taxon>Spiralia</taxon>
        <taxon>Lophotrochozoa</taxon>
        <taxon>Platyhelminthes</taxon>
        <taxon>Monogenea</taxon>
        <taxon>Monopisthocotylea</taxon>
        <taxon>Dactylogyridea</taxon>
        <taxon>Ancyrocephalidae</taxon>
        <taxon>Cichlidogyrus</taxon>
    </lineage>
</organism>
<dbReference type="GO" id="GO:0005085">
    <property type="term" value="F:guanyl-nucleotide exchange factor activity"/>
    <property type="evidence" value="ECO:0007669"/>
    <property type="project" value="UniProtKB-KW"/>
</dbReference>
<dbReference type="PANTHER" id="PTHR13276">
    <property type="entry name" value="GUANINE NUCLEOTIDE EXCHANGE FACTOR MSS4"/>
    <property type="match status" value="1"/>
</dbReference>
<protein>
    <recommendedName>
        <fullName evidence="6">Guanine nucleotide exchange factor MSS4</fullName>
    </recommendedName>
</protein>
<dbReference type="GO" id="GO:0015031">
    <property type="term" value="P:protein transport"/>
    <property type="evidence" value="ECO:0007669"/>
    <property type="project" value="UniProtKB-KW"/>
</dbReference>
<dbReference type="Pfam" id="PF04421">
    <property type="entry name" value="Mss4"/>
    <property type="match status" value="1"/>
</dbReference>
<dbReference type="PANTHER" id="PTHR13276:SF0">
    <property type="entry name" value="GUANINE NUCLEOTIDE EXCHANGE FACTOR MSS4"/>
    <property type="match status" value="1"/>
</dbReference>
<reference evidence="4 5" key="1">
    <citation type="submission" date="2024-11" db="EMBL/GenBank/DDBJ databases">
        <title>Adaptive evolution of stress response genes in parasites aligns with host niche diversity.</title>
        <authorList>
            <person name="Hahn C."/>
            <person name="Resl P."/>
        </authorList>
    </citation>
    <scope>NUCLEOTIDE SEQUENCE [LARGE SCALE GENOMIC DNA]</scope>
    <source>
        <strain evidence="4">EGGRZ-B1_66</strain>
        <tissue evidence="4">Body</tissue>
    </source>
</reference>
<comment type="caution">
    <text evidence="4">The sequence shown here is derived from an EMBL/GenBank/DDBJ whole genome shotgun (WGS) entry which is preliminary data.</text>
</comment>
<dbReference type="InterPro" id="IPR011057">
    <property type="entry name" value="Mss4-like_sf"/>
</dbReference>
<keyword evidence="3" id="KW-0653">Protein transport</keyword>
<dbReference type="PROSITE" id="PS51796">
    <property type="entry name" value="MSS4"/>
    <property type="match status" value="1"/>
</dbReference>
<dbReference type="AlphaFoldDB" id="A0ABD2PZN5"/>
<keyword evidence="2" id="KW-0344">Guanine-nucleotide releasing factor</keyword>
<evidence type="ECO:0000256" key="2">
    <source>
        <dbReference type="ARBA" id="ARBA00022658"/>
    </source>
</evidence>
<dbReference type="Gene3D" id="2.170.150.10">
    <property type="entry name" value="Metal Binding Protein, Guanine Nucleotide Exchange Factor, Chain A"/>
    <property type="match status" value="1"/>
</dbReference>
<name>A0ABD2PZN5_9PLAT</name>
<dbReference type="InterPro" id="IPR011323">
    <property type="entry name" value="Mss4/transl-control_tumour"/>
</dbReference>
<evidence type="ECO:0000313" key="5">
    <source>
        <dbReference type="Proteomes" id="UP001626550"/>
    </source>
</evidence>
<dbReference type="Proteomes" id="UP001626550">
    <property type="component" value="Unassembled WGS sequence"/>
</dbReference>
<dbReference type="SUPFAM" id="SSF51316">
    <property type="entry name" value="Mss4-like"/>
    <property type="match status" value="1"/>
</dbReference>
<keyword evidence="1" id="KW-0813">Transport</keyword>
<evidence type="ECO:0008006" key="6">
    <source>
        <dbReference type="Google" id="ProtNLM"/>
    </source>
</evidence>
<accession>A0ABD2PZN5</accession>
<keyword evidence="5" id="KW-1185">Reference proteome</keyword>